<proteinExistence type="predicted"/>
<dbReference type="AlphaFoldDB" id="A0A136WIZ7"/>
<dbReference type="STRING" id="36847.CLNEO_05190"/>
<name>A0A136WIZ7_9FIRM</name>
<organism evidence="1 2">
    <name type="scientific">Anaerotignum neopropionicum</name>
    <dbReference type="NCBI Taxonomy" id="36847"/>
    <lineage>
        <taxon>Bacteria</taxon>
        <taxon>Bacillati</taxon>
        <taxon>Bacillota</taxon>
        <taxon>Clostridia</taxon>
        <taxon>Lachnospirales</taxon>
        <taxon>Anaerotignaceae</taxon>
        <taxon>Anaerotignum</taxon>
    </lineage>
</organism>
<dbReference type="EMBL" id="LRVM01000001">
    <property type="protein sequence ID" value="KXL54413.1"/>
    <property type="molecule type" value="Genomic_DNA"/>
</dbReference>
<dbReference type="Proteomes" id="UP000070539">
    <property type="component" value="Unassembled WGS sequence"/>
</dbReference>
<evidence type="ECO:0000313" key="2">
    <source>
        <dbReference type="Proteomes" id="UP000070539"/>
    </source>
</evidence>
<dbReference type="RefSeq" id="WP_066083944.1">
    <property type="nucleotide sequence ID" value="NZ_LRVM01000001.1"/>
</dbReference>
<sequence length="61" mass="6983">MKITKTEYELSPEESAVMLCELAHENVTINIQKVSASDKTVNDLLQQAELYRMQKRWGGNV</sequence>
<reference evidence="1 2" key="1">
    <citation type="submission" date="2016-01" db="EMBL/GenBank/DDBJ databases">
        <title>Genome sequence of Clostridium neopropionicum X4, DSM-3847.</title>
        <authorList>
            <person name="Poehlein A."/>
            <person name="Beck M.H."/>
            <person name="Bengelsdorf F.R."/>
            <person name="Daniel R."/>
            <person name="Duerre P."/>
        </authorList>
    </citation>
    <scope>NUCLEOTIDE SEQUENCE [LARGE SCALE GENOMIC DNA]</scope>
    <source>
        <strain evidence="1 2">DSM-3847</strain>
    </source>
</reference>
<comment type="caution">
    <text evidence="1">The sequence shown here is derived from an EMBL/GenBank/DDBJ whole genome shotgun (WGS) entry which is preliminary data.</text>
</comment>
<accession>A0A136WIZ7</accession>
<evidence type="ECO:0000313" key="1">
    <source>
        <dbReference type="EMBL" id="KXL54413.1"/>
    </source>
</evidence>
<protein>
    <submittedName>
        <fullName evidence="1">Uncharacterized protein</fullName>
    </submittedName>
</protein>
<gene>
    <name evidence="1" type="ORF">CLNEO_05190</name>
</gene>
<keyword evidence="2" id="KW-1185">Reference proteome</keyword>